<evidence type="ECO:0000313" key="1">
    <source>
        <dbReference type="EMBL" id="KKM89866.1"/>
    </source>
</evidence>
<dbReference type="EMBL" id="LAZR01006753">
    <property type="protein sequence ID" value="KKM89866.1"/>
    <property type="molecule type" value="Genomic_DNA"/>
</dbReference>
<comment type="caution">
    <text evidence="1">The sequence shown here is derived from an EMBL/GenBank/DDBJ whole genome shotgun (WGS) entry which is preliminary data.</text>
</comment>
<protein>
    <submittedName>
        <fullName evidence="1">Uncharacterized protein</fullName>
    </submittedName>
</protein>
<sequence>MMRWMYVNPFFWLFLAVDYLGDWFLDPLMEAIDEFKEKH</sequence>
<accession>A0A0F9LS30</accession>
<gene>
    <name evidence="1" type="ORF">LCGC14_1244250</name>
</gene>
<dbReference type="AlphaFoldDB" id="A0A0F9LS30"/>
<organism evidence="1">
    <name type="scientific">marine sediment metagenome</name>
    <dbReference type="NCBI Taxonomy" id="412755"/>
    <lineage>
        <taxon>unclassified sequences</taxon>
        <taxon>metagenomes</taxon>
        <taxon>ecological metagenomes</taxon>
    </lineage>
</organism>
<name>A0A0F9LS30_9ZZZZ</name>
<proteinExistence type="predicted"/>
<reference evidence="1" key="1">
    <citation type="journal article" date="2015" name="Nature">
        <title>Complex archaea that bridge the gap between prokaryotes and eukaryotes.</title>
        <authorList>
            <person name="Spang A."/>
            <person name="Saw J.H."/>
            <person name="Jorgensen S.L."/>
            <person name="Zaremba-Niedzwiedzka K."/>
            <person name="Martijn J."/>
            <person name="Lind A.E."/>
            <person name="van Eijk R."/>
            <person name="Schleper C."/>
            <person name="Guy L."/>
            <person name="Ettema T.J."/>
        </authorList>
    </citation>
    <scope>NUCLEOTIDE SEQUENCE</scope>
</reference>